<dbReference type="PROSITE" id="PS01128">
    <property type="entry name" value="SHIKIMATE_KINASE"/>
    <property type="match status" value="1"/>
</dbReference>
<dbReference type="EC" id="2.7.1.71" evidence="5"/>
<dbReference type="GO" id="GO:0009423">
    <property type="term" value="P:chorismate biosynthetic process"/>
    <property type="evidence" value="ECO:0007669"/>
    <property type="project" value="UniProtKB-UniPathway"/>
</dbReference>
<dbReference type="SUPFAM" id="SSF52540">
    <property type="entry name" value="P-loop containing nucleoside triphosphate hydrolases"/>
    <property type="match status" value="1"/>
</dbReference>
<dbReference type="GO" id="GO:0009073">
    <property type="term" value="P:aromatic amino acid family biosynthetic process"/>
    <property type="evidence" value="ECO:0007669"/>
    <property type="project" value="UniProtKB-KW"/>
</dbReference>
<dbReference type="GO" id="GO:0005829">
    <property type="term" value="C:cytosol"/>
    <property type="evidence" value="ECO:0007669"/>
    <property type="project" value="TreeGrafter"/>
</dbReference>
<dbReference type="Gramene" id="KJB52734">
    <property type="protein sequence ID" value="KJB52734"/>
    <property type="gene ID" value="B456_008G274900"/>
</dbReference>
<dbReference type="CDD" id="cd00464">
    <property type="entry name" value="SK"/>
    <property type="match status" value="1"/>
</dbReference>
<dbReference type="GO" id="GO:0005524">
    <property type="term" value="F:ATP binding"/>
    <property type="evidence" value="ECO:0007669"/>
    <property type="project" value="UniProtKB-KW"/>
</dbReference>
<dbReference type="eggNOG" id="ENOG502QTKR">
    <property type="taxonomic scope" value="Eukaryota"/>
</dbReference>
<evidence type="ECO:0000256" key="8">
    <source>
        <dbReference type="ARBA" id="ARBA00022741"/>
    </source>
</evidence>
<dbReference type="HAMAP" id="MF_00109">
    <property type="entry name" value="Shikimate_kinase"/>
    <property type="match status" value="1"/>
</dbReference>
<evidence type="ECO:0000256" key="2">
    <source>
        <dbReference type="ARBA" id="ARBA00004229"/>
    </source>
</evidence>
<dbReference type="PANTHER" id="PTHR21087">
    <property type="entry name" value="SHIKIMATE KINASE"/>
    <property type="match status" value="1"/>
</dbReference>
<evidence type="ECO:0000313" key="13">
    <source>
        <dbReference type="EMBL" id="KJB52734.1"/>
    </source>
</evidence>
<dbReference type="Gramene" id="KJB52738">
    <property type="protein sequence ID" value="KJB52738"/>
    <property type="gene ID" value="B456_008G274900"/>
</dbReference>
<dbReference type="GO" id="GO:0008652">
    <property type="term" value="P:amino acid biosynthetic process"/>
    <property type="evidence" value="ECO:0007669"/>
    <property type="project" value="UniProtKB-KW"/>
</dbReference>
<protein>
    <recommendedName>
        <fullName evidence="5">shikimate kinase</fullName>
        <ecNumber evidence="5">2.7.1.71</ecNumber>
    </recommendedName>
</protein>
<comment type="similarity">
    <text evidence="4">Belongs to the shikimate kinase family.</text>
</comment>
<dbReference type="UniPathway" id="UPA00053">
    <property type="reaction ID" value="UER00088"/>
</dbReference>
<gene>
    <name evidence="13" type="ORF">B456_008G274900</name>
</gene>
<dbReference type="PANTHER" id="PTHR21087:SF16">
    <property type="entry name" value="SHIKIMATE KINASE 1, CHLOROPLASTIC"/>
    <property type="match status" value="1"/>
</dbReference>
<keyword evidence="8" id="KW-0547">Nucleotide-binding</keyword>
<evidence type="ECO:0000256" key="1">
    <source>
        <dbReference type="ARBA" id="ARBA00002641"/>
    </source>
</evidence>
<evidence type="ECO:0000256" key="6">
    <source>
        <dbReference type="ARBA" id="ARBA00022605"/>
    </source>
</evidence>
<sequence length="315" mass="34886">MEAGVACKLNYPTWIESERFGRNSTGSLRFGRIAKQEHKARLVVSAHFPVLTSSNRFRSVSFEVSCSSSKNFSASTIETGSVHAPYDEALVLKNKSLEVEPYLNGHSIYLVGLMGSGKTTVGKILSNVLSYSFCDRGKCTSESIKEFGLNKKEVNGMSVAEIFKLHGERFFRKKETEVLQRLSSKKQLVVSTGGGAVVWDVNWDYMQKKGVVVWLDVPLEALAQRIAAVGTHSRPLLHYEHGDPYTKALKRLSYLLELRGKNYAKANARVSLEEIAGKLGYRDVSDLTPTEIAIEALQQIEGYLKEEGGMVIAGL</sequence>
<evidence type="ECO:0000256" key="11">
    <source>
        <dbReference type="ARBA" id="ARBA00023141"/>
    </source>
</evidence>
<dbReference type="EMBL" id="CM001747">
    <property type="protein sequence ID" value="KJB52738.1"/>
    <property type="molecule type" value="Genomic_DNA"/>
</dbReference>
<evidence type="ECO:0000256" key="5">
    <source>
        <dbReference type="ARBA" id="ARBA00012154"/>
    </source>
</evidence>
<evidence type="ECO:0000256" key="9">
    <source>
        <dbReference type="ARBA" id="ARBA00022777"/>
    </source>
</evidence>
<evidence type="ECO:0000256" key="10">
    <source>
        <dbReference type="ARBA" id="ARBA00022840"/>
    </source>
</evidence>
<dbReference type="Proteomes" id="UP000032304">
    <property type="component" value="Chromosome 8"/>
</dbReference>
<comment type="subcellular location">
    <subcellularLocation>
        <location evidence="2">Plastid</location>
        <location evidence="2">Chloroplast</location>
    </subcellularLocation>
</comment>
<name>A0A0D2T811_GOSRA</name>
<comment type="pathway">
    <text evidence="3">Metabolic intermediate biosynthesis; chorismate biosynthesis; chorismate from D-erythrose 4-phosphate and phosphoenolpyruvate: step 5/7.</text>
</comment>
<accession>A0A0D2T811</accession>
<organism evidence="13 14">
    <name type="scientific">Gossypium raimondii</name>
    <name type="common">Peruvian cotton</name>
    <name type="synonym">Gossypium klotzschianum subsp. raimondii</name>
    <dbReference type="NCBI Taxonomy" id="29730"/>
    <lineage>
        <taxon>Eukaryota</taxon>
        <taxon>Viridiplantae</taxon>
        <taxon>Streptophyta</taxon>
        <taxon>Embryophyta</taxon>
        <taxon>Tracheophyta</taxon>
        <taxon>Spermatophyta</taxon>
        <taxon>Magnoliopsida</taxon>
        <taxon>eudicotyledons</taxon>
        <taxon>Gunneridae</taxon>
        <taxon>Pentapetalae</taxon>
        <taxon>rosids</taxon>
        <taxon>malvids</taxon>
        <taxon>Malvales</taxon>
        <taxon>Malvaceae</taxon>
        <taxon>Malvoideae</taxon>
        <taxon>Gossypium</taxon>
    </lineage>
</organism>
<comment type="function">
    <text evidence="1">Catalyzes the specific phosphorylation of the 3-hydroxyl group of shikimic acid using ATP as a cosubstrate.</text>
</comment>
<evidence type="ECO:0000256" key="4">
    <source>
        <dbReference type="ARBA" id="ARBA00006997"/>
    </source>
</evidence>
<dbReference type="STRING" id="29730.A0A0D2T811"/>
<dbReference type="Pfam" id="PF01202">
    <property type="entry name" value="SKI"/>
    <property type="match status" value="1"/>
</dbReference>
<dbReference type="GO" id="GO:0004765">
    <property type="term" value="F:shikimate kinase activity"/>
    <property type="evidence" value="ECO:0007669"/>
    <property type="project" value="UniProtKB-EC"/>
</dbReference>
<reference evidence="13 14" key="1">
    <citation type="journal article" date="2012" name="Nature">
        <title>Repeated polyploidization of Gossypium genomes and the evolution of spinnable cotton fibres.</title>
        <authorList>
            <person name="Paterson A.H."/>
            <person name="Wendel J.F."/>
            <person name="Gundlach H."/>
            <person name="Guo H."/>
            <person name="Jenkins J."/>
            <person name="Jin D."/>
            <person name="Llewellyn D."/>
            <person name="Showmaker K.C."/>
            <person name="Shu S."/>
            <person name="Udall J."/>
            <person name="Yoo M.J."/>
            <person name="Byers R."/>
            <person name="Chen W."/>
            <person name="Doron-Faigenboim A."/>
            <person name="Duke M.V."/>
            <person name="Gong L."/>
            <person name="Grimwood J."/>
            <person name="Grover C."/>
            <person name="Grupp K."/>
            <person name="Hu G."/>
            <person name="Lee T.H."/>
            <person name="Li J."/>
            <person name="Lin L."/>
            <person name="Liu T."/>
            <person name="Marler B.S."/>
            <person name="Page J.T."/>
            <person name="Roberts A.W."/>
            <person name="Romanel E."/>
            <person name="Sanders W.S."/>
            <person name="Szadkowski E."/>
            <person name="Tan X."/>
            <person name="Tang H."/>
            <person name="Xu C."/>
            <person name="Wang J."/>
            <person name="Wang Z."/>
            <person name="Zhang D."/>
            <person name="Zhang L."/>
            <person name="Ashrafi H."/>
            <person name="Bedon F."/>
            <person name="Bowers J.E."/>
            <person name="Brubaker C.L."/>
            <person name="Chee P.W."/>
            <person name="Das S."/>
            <person name="Gingle A.R."/>
            <person name="Haigler C.H."/>
            <person name="Harker D."/>
            <person name="Hoffmann L.V."/>
            <person name="Hovav R."/>
            <person name="Jones D.C."/>
            <person name="Lemke C."/>
            <person name="Mansoor S."/>
            <person name="ur Rahman M."/>
            <person name="Rainville L.N."/>
            <person name="Rambani A."/>
            <person name="Reddy U.K."/>
            <person name="Rong J.K."/>
            <person name="Saranga Y."/>
            <person name="Scheffler B.E."/>
            <person name="Scheffler J.A."/>
            <person name="Stelly D.M."/>
            <person name="Triplett B.A."/>
            <person name="Van Deynze A."/>
            <person name="Vaslin M.F."/>
            <person name="Waghmare V.N."/>
            <person name="Walford S.A."/>
            <person name="Wright R.J."/>
            <person name="Zaki E.A."/>
            <person name="Zhang T."/>
            <person name="Dennis E.S."/>
            <person name="Mayer K.F."/>
            <person name="Peterson D.G."/>
            <person name="Rokhsar D.S."/>
            <person name="Wang X."/>
            <person name="Schmutz J."/>
        </authorList>
    </citation>
    <scope>NUCLEOTIDE SEQUENCE [LARGE SCALE GENOMIC DNA]</scope>
</reference>
<dbReference type="FunFam" id="3.40.50.300:FF:001033">
    <property type="entry name" value="Shikimate kinase 2, chloroplastic"/>
    <property type="match status" value="1"/>
</dbReference>
<keyword evidence="11" id="KW-0057">Aromatic amino acid biosynthesis</keyword>
<keyword evidence="6" id="KW-0028">Amino-acid biosynthesis</keyword>
<dbReference type="InterPro" id="IPR031322">
    <property type="entry name" value="Shikimate/glucono_kinase"/>
</dbReference>
<dbReference type="InterPro" id="IPR000623">
    <property type="entry name" value="Shikimate_kinase/TSH1"/>
</dbReference>
<keyword evidence="14" id="KW-1185">Reference proteome</keyword>
<dbReference type="InterPro" id="IPR023000">
    <property type="entry name" value="Shikimate_kinase_CS"/>
</dbReference>
<keyword evidence="7" id="KW-0808">Transferase</keyword>
<dbReference type="Gene3D" id="3.40.50.300">
    <property type="entry name" value="P-loop containing nucleotide triphosphate hydrolases"/>
    <property type="match status" value="1"/>
</dbReference>
<evidence type="ECO:0000256" key="7">
    <source>
        <dbReference type="ARBA" id="ARBA00022679"/>
    </source>
</evidence>
<dbReference type="PRINTS" id="PR01100">
    <property type="entry name" value="SHIKIMTKNASE"/>
</dbReference>
<dbReference type="InterPro" id="IPR027417">
    <property type="entry name" value="P-loop_NTPase"/>
</dbReference>
<proteinExistence type="inferred from homology"/>
<keyword evidence="10" id="KW-0067">ATP-binding</keyword>
<dbReference type="GO" id="GO:0009507">
    <property type="term" value="C:chloroplast"/>
    <property type="evidence" value="ECO:0007669"/>
    <property type="project" value="UniProtKB-SubCell"/>
</dbReference>
<comment type="catalytic activity">
    <reaction evidence="12">
        <text>shikimate + ATP = 3-phosphoshikimate + ADP + H(+)</text>
        <dbReference type="Rhea" id="RHEA:13121"/>
        <dbReference type="ChEBI" id="CHEBI:15378"/>
        <dbReference type="ChEBI" id="CHEBI:30616"/>
        <dbReference type="ChEBI" id="CHEBI:36208"/>
        <dbReference type="ChEBI" id="CHEBI:145989"/>
        <dbReference type="ChEBI" id="CHEBI:456216"/>
        <dbReference type="EC" id="2.7.1.71"/>
    </reaction>
</comment>
<dbReference type="AlphaFoldDB" id="A0A0D2T811"/>
<evidence type="ECO:0000313" key="14">
    <source>
        <dbReference type="Proteomes" id="UP000032304"/>
    </source>
</evidence>
<evidence type="ECO:0000256" key="12">
    <source>
        <dbReference type="ARBA" id="ARBA00048567"/>
    </source>
</evidence>
<evidence type="ECO:0000256" key="3">
    <source>
        <dbReference type="ARBA" id="ARBA00004842"/>
    </source>
</evidence>
<keyword evidence="9" id="KW-0418">Kinase</keyword>
<dbReference type="EMBL" id="CM001747">
    <property type="protein sequence ID" value="KJB52734.1"/>
    <property type="molecule type" value="Genomic_DNA"/>
</dbReference>